<proteinExistence type="predicted"/>
<dbReference type="Proteomes" id="UP000765509">
    <property type="component" value="Unassembled WGS sequence"/>
</dbReference>
<feature type="region of interest" description="Disordered" evidence="1">
    <location>
        <begin position="1"/>
        <end position="67"/>
    </location>
</feature>
<dbReference type="AlphaFoldDB" id="A0A9Q3C6Q4"/>
<protein>
    <submittedName>
        <fullName evidence="2">Uncharacterized protein</fullName>
    </submittedName>
</protein>
<evidence type="ECO:0000256" key="1">
    <source>
        <dbReference type="SAM" id="MobiDB-lite"/>
    </source>
</evidence>
<evidence type="ECO:0000313" key="2">
    <source>
        <dbReference type="EMBL" id="MBW0477508.1"/>
    </source>
</evidence>
<name>A0A9Q3C6Q4_9BASI</name>
<sequence>MAHSPWDPYTPFSLNPMRPKGAKGQLTSPQGQVGPKPQVGPHEPILAPDLNNPKNGQKDPRTQIGQEPHFGHFQTLASGSHQRPSAQVWKVFPSIQRKTSPLPIYSIPKDPCMVHIWYNIPLCTIFSQKSNDDVCRTKLFLLNSSPQIHHPFRRKNLSVIQSSNPWRLPEDHSRTPTTWPCRSWVVISFQDYSKGNFKRLSIIQSAFKTSNTSVFFEQLNW</sequence>
<evidence type="ECO:0000313" key="3">
    <source>
        <dbReference type="Proteomes" id="UP000765509"/>
    </source>
</evidence>
<accession>A0A9Q3C6Q4</accession>
<organism evidence="2 3">
    <name type="scientific">Austropuccinia psidii MF-1</name>
    <dbReference type="NCBI Taxonomy" id="1389203"/>
    <lineage>
        <taxon>Eukaryota</taxon>
        <taxon>Fungi</taxon>
        <taxon>Dikarya</taxon>
        <taxon>Basidiomycota</taxon>
        <taxon>Pucciniomycotina</taxon>
        <taxon>Pucciniomycetes</taxon>
        <taxon>Pucciniales</taxon>
        <taxon>Sphaerophragmiaceae</taxon>
        <taxon>Austropuccinia</taxon>
    </lineage>
</organism>
<keyword evidence="3" id="KW-1185">Reference proteome</keyword>
<reference evidence="2" key="1">
    <citation type="submission" date="2021-03" db="EMBL/GenBank/DDBJ databases">
        <title>Draft genome sequence of rust myrtle Austropuccinia psidii MF-1, a brazilian biotype.</title>
        <authorList>
            <person name="Quecine M.C."/>
            <person name="Pachon D.M.R."/>
            <person name="Bonatelli M.L."/>
            <person name="Correr F.H."/>
            <person name="Franceschini L.M."/>
            <person name="Leite T.F."/>
            <person name="Margarido G.R.A."/>
            <person name="Almeida C.A."/>
            <person name="Ferrarezi J.A."/>
            <person name="Labate C.A."/>
        </authorList>
    </citation>
    <scope>NUCLEOTIDE SEQUENCE</scope>
    <source>
        <strain evidence="2">MF-1</strain>
    </source>
</reference>
<dbReference type="EMBL" id="AVOT02004840">
    <property type="protein sequence ID" value="MBW0477508.1"/>
    <property type="molecule type" value="Genomic_DNA"/>
</dbReference>
<comment type="caution">
    <text evidence="2">The sequence shown here is derived from an EMBL/GenBank/DDBJ whole genome shotgun (WGS) entry which is preliminary data.</text>
</comment>
<gene>
    <name evidence="2" type="ORF">O181_017223</name>
</gene>